<dbReference type="EMBL" id="JAMGBB010000001">
    <property type="protein sequence ID" value="MCL6741394.1"/>
    <property type="molecule type" value="Genomic_DNA"/>
</dbReference>
<feature type="chain" id="PRO_5045995377" evidence="3">
    <location>
        <begin position="20"/>
        <end position="228"/>
    </location>
</feature>
<sequence length="228" mass="25204">MKKFLIATAALMAGTVALAQNAQTAAPPPAPPAPPAPMAHPMADKVMTRAETVAMVREHFGRMDTDRNGSITKEEIEQGHEKMAAHFKDGPGGPHRMMMHDGPMGDPNAAFDRLDANRDGAISRDEFAKAHEERIEKRIEIREQRKEALGDKGDRGELRPHRFGGGRMIVMADTNHDGQITLAEAETLALQHFDQMDANHDGQVTPEERRAARPMIHKKVIEERKTDG</sequence>
<feature type="domain" description="EF-hand" evidence="4">
    <location>
        <begin position="102"/>
        <end position="137"/>
    </location>
</feature>
<dbReference type="Proteomes" id="UP001165383">
    <property type="component" value="Unassembled WGS sequence"/>
</dbReference>
<gene>
    <name evidence="5" type="ORF">LZ518_09655</name>
</gene>
<name>A0ABT0SAG7_9SPHN</name>
<dbReference type="SMART" id="SM00054">
    <property type="entry name" value="EFh"/>
    <property type="match status" value="3"/>
</dbReference>
<comment type="caution">
    <text evidence="5">The sequence shown here is derived from an EMBL/GenBank/DDBJ whole genome shotgun (WGS) entry which is preliminary data.</text>
</comment>
<evidence type="ECO:0000313" key="5">
    <source>
        <dbReference type="EMBL" id="MCL6741394.1"/>
    </source>
</evidence>
<keyword evidence="3" id="KW-0732">Signal</keyword>
<accession>A0ABT0SAG7</accession>
<evidence type="ECO:0000256" key="3">
    <source>
        <dbReference type="SAM" id="SignalP"/>
    </source>
</evidence>
<dbReference type="PROSITE" id="PS00018">
    <property type="entry name" value="EF_HAND_1"/>
    <property type="match status" value="2"/>
</dbReference>
<proteinExistence type="predicted"/>
<evidence type="ECO:0000313" key="6">
    <source>
        <dbReference type="Proteomes" id="UP001165383"/>
    </source>
</evidence>
<evidence type="ECO:0000256" key="1">
    <source>
        <dbReference type="ARBA" id="ARBA00022723"/>
    </source>
</evidence>
<dbReference type="Pfam" id="PF13202">
    <property type="entry name" value="EF-hand_5"/>
    <property type="match status" value="4"/>
</dbReference>
<dbReference type="InterPro" id="IPR011992">
    <property type="entry name" value="EF-hand-dom_pair"/>
</dbReference>
<reference evidence="5" key="1">
    <citation type="submission" date="2022-05" db="EMBL/GenBank/DDBJ databases">
        <authorList>
            <person name="Jo J.-H."/>
            <person name="Im W.-T."/>
        </authorList>
    </citation>
    <scope>NUCLEOTIDE SEQUENCE</scope>
    <source>
        <strain evidence="5">RB56-2</strain>
    </source>
</reference>
<evidence type="ECO:0000256" key="2">
    <source>
        <dbReference type="ARBA" id="ARBA00022737"/>
    </source>
</evidence>
<dbReference type="Gene3D" id="1.10.238.10">
    <property type="entry name" value="EF-hand"/>
    <property type="match status" value="2"/>
</dbReference>
<dbReference type="SUPFAM" id="SSF47473">
    <property type="entry name" value="EF-hand"/>
    <property type="match status" value="1"/>
</dbReference>
<dbReference type="PANTHER" id="PTHR10827:SF98">
    <property type="entry name" value="45 KDA CALCIUM-BINDING PROTEIN"/>
    <property type="match status" value="1"/>
</dbReference>
<organism evidence="5 6">
    <name type="scientific">Sphingomonas brevis</name>
    <dbReference type="NCBI Taxonomy" id="2908206"/>
    <lineage>
        <taxon>Bacteria</taxon>
        <taxon>Pseudomonadati</taxon>
        <taxon>Pseudomonadota</taxon>
        <taxon>Alphaproteobacteria</taxon>
        <taxon>Sphingomonadales</taxon>
        <taxon>Sphingomonadaceae</taxon>
        <taxon>Sphingomonas</taxon>
    </lineage>
</organism>
<keyword evidence="1" id="KW-0479">Metal-binding</keyword>
<keyword evidence="2" id="KW-0677">Repeat</keyword>
<feature type="signal peptide" evidence="3">
    <location>
        <begin position="1"/>
        <end position="19"/>
    </location>
</feature>
<dbReference type="RefSeq" id="WP_249915779.1">
    <property type="nucleotide sequence ID" value="NZ_JAMGBB010000001.1"/>
</dbReference>
<dbReference type="InterPro" id="IPR018247">
    <property type="entry name" value="EF_Hand_1_Ca_BS"/>
</dbReference>
<dbReference type="PROSITE" id="PS50222">
    <property type="entry name" value="EF_HAND_2"/>
    <property type="match status" value="2"/>
</dbReference>
<dbReference type="PANTHER" id="PTHR10827">
    <property type="entry name" value="RETICULOCALBIN"/>
    <property type="match status" value="1"/>
</dbReference>
<evidence type="ECO:0000259" key="4">
    <source>
        <dbReference type="PROSITE" id="PS50222"/>
    </source>
</evidence>
<protein>
    <submittedName>
        <fullName evidence="5">EF-hand domain-containing protein</fullName>
    </submittedName>
</protein>
<feature type="domain" description="EF-hand" evidence="4">
    <location>
        <begin position="51"/>
        <end position="86"/>
    </location>
</feature>
<keyword evidence="6" id="KW-1185">Reference proteome</keyword>
<dbReference type="InterPro" id="IPR002048">
    <property type="entry name" value="EF_hand_dom"/>
</dbReference>